<reference evidence="1 2" key="1">
    <citation type="submission" date="2019-01" db="EMBL/GenBank/DDBJ databases">
        <title>Draft genome sequences of three monokaryotic isolates of the white-rot basidiomycete fungus Dichomitus squalens.</title>
        <authorList>
            <consortium name="DOE Joint Genome Institute"/>
            <person name="Lopez S.C."/>
            <person name="Andreopoulos B."/>
            <person name="Pangilinan J."/>
            <person name="Lipzen A."/>
            <person name="Riley R."/>
            <person name="Ahrendt S."/>
            <person name="Ng V."/>
            <person name="Barry K."/>
            <person name="Daum C."/>
            <person name="Grigoriev I.V."/>
            <person name="Hilden K.S."/>
            <person name="Makela M.R."/>
            <person name="de Vries R.P."/>
        </authorList>
    </citation>
    <scope>NUCLEOTIDE SEQUENCE [LARGE SCALE GENOMIC DNA]</scope>
    <source>
        <strain evidence="1 2">CBS 464.89</strain>
    </source>
</reference>
<evidence type="ECO:0000313" key="2">
    <source>
        <dbReference type="Proteomes" id="UP000292082"/>
    </source>
</evidence>
<evidence type="ECO:0000313" key="1">
    <source>
        <dbReference type="EMBL" id="TBU61898.1"/>
    </source>
</evidence>
<proteinExistence type="predicted"/>
<feature type="non-terminal residue" evidence="1">
    <location>
        <position position="302"/>
    </location>
</feature>
<gene>
    <name evidence="1" type="ORF">BD310DRAFT_776819</name>
</gene>
<name>A0A4V6MWW4_9APHY</name>
<dbReference type="STRING" id="114155.A0A4V6MWW4"/>
<keyword evidence="2" id="KW-1185">Reference proteome</keyword>
<protein>
    <recommendedName>
        <fullName evidence="3">RNase H type-1 domain-containing protein</fullName>
    </recommendedName>
</protein>
<sequence length="302" mass="33560">MWLKAFLNFGPERPAWAFFAEDIMRRHVPLTCRVRDIKTRCNPLLQAWSPNLRALPPAVKSLLVSAKKYGVRMEGLAIDRDILRELPMWHHAHADPETMQKLAANVSSETKCLRSNHLLLTVGEFEILAGCKDSTDHTPNNRCKCPVCEVQRSSAGCRHPHRCYVRAAAILDTLPQKWDPRAEQPVEDDIDITHPDSDEGIPFDPRITVRGSLADVFRIFTDSSPVHPTPPTLRVSAGRTHLTVATDGSCFKNGELDAKAGAGVFIEENHPENRAIRLPPTMAQSNQTGELVGTLVASQSID</sequence>
<organism evidence="1 2">
    <name type="scientific">Dichomitus squalens</name>
    <dbReference type="NCBI Taxonomy" id="114155"/>
    <lineage>
        <taxon>Eukaryota</taxon>
        <taxon>Fungi</taxon>
        <taxon>Dikarya</taxon>
        <taxon>Basidiomycota</taxon>
        <taxon>Agaricomycotina</taxon>
        <taxon>Agaricomycetes</taxon>
        <taxon>Polyporales</taxon>
        <taxon>Polyporaceae</taxon>
        <taxon>Dichomitus</taxon>
    </lineage>
</organism>
<dbReference type="AlphaFoldDB" id="A0A4V6MWW4"/>
<dbReference type="SUPFAM" id="SSF53098">
    <property type="entry name" value="Ribonuclease H-like"/>
    <property type="match status" value="1"/>
</dbReference>
<evidence type="ECO:0008006" key="3">
    <source>
        <dbReference type="Google" id="ProtNLM"/>
    </source>
</evidence>
<accession>A0A4V6MWW4</accession>
<dbReference type="EMBL" id="ML145096">
    <property type="protein sequence ID" value="TBU61898.1"/>
    <property type="molecule type" value="Genomic_DNA"/>
</dbReference>
<dbReference type="Gene3D" id="3.30.420.10">
    <property type="entry name" value="Ribonuclease H-like superfamily/Ribonuclease H"/>
    <property type="match status" value="1"/>
</dbReference>
<dbReference type="GO" id="GO:0003676">
    <property type="term" value="F:nucleic acid binding"/>
    <property type="evidence" value="ECO:0007669"/>
    <property type="project" value="InterPro"/>
</dbReference>
<dbReference type="InterPro" id="IPR036397">
    <property type="entry name" value="RNaseH_sf"/>
</dbReference>
<dbReference type="Proteomes" id="UP000292082">
    <property type="component" value="Unassembled WGS sequence"/>
</dbReference>
<dbReference type="InterPro" id="IPR012337">
    <property type="entry name" value="RNaseH-like_sf"/>
</dbReference>